<gene>
    <name evidence="2" type="ORF">KME15_19600</name>
</gene>
<dbReference type="EMBL" id="JAHHHD010000027">
    <property type="protein sequence ID" value="MBW4660885.1"/>
    <property type="molecule type" value="Genomic_DNA"/>
</dbReference>
<dbReference type="Proteomes" id="UP000757435">
    <property type="component" value="Unassembled WGS sequence"/>
</dbReference>
<evidence type="ECO:0000313" key="3">
    <source>
        <dbReference type="Proteomes" id="UP000757435"/>
    </source>
</evidence>
<name>A0A951QFK7_9CYAN</name>
<proteinExistence type="predicted"/>
<feature type="transmembrane region" description="Helical" evidence="1">
    <location>
        <begin position="86"/>
        <end position="106"/>
    </location>
</feature>
<comment type="caution">
    <text evidence="2">The sequence shown here is derived from an EMBL/GenBank/DDBJ whole genome shotgun (WGS) entry which is preliminary data.</text>
</comment>
<keyword evidence="1" id="KW-1133">Transmembrane helix</keyword>
<evidence type="ECO:0000256" key="1">
    <source>
        <dbReference type="SAM" id="Phobius"/>
    </source>
</evidence>
<dbReference type="AlphaFoldDB" id="A0A951QFK7"/>
<organism evidence="2 3">
    <name type="scientific">Drouetiella hepatica Uher 2000/2452</name>
    <dbReference type="NCBI Taxonomy" id="904376"/>
    <lineage>
        <taxon>Bacteria</taxon>
        <taxon>Bacillati</taxon>
        <taxon>Cyanobacteriota</taxon>
        <taxon>Cyanophyceae</taxon>
        <taxon>Oculatellales</taxon>
        <taxon>Oculatellaceae</taxon>
        <taxon>Drouetiella</taxon>
    </lineage>
</organism>
<accession>A0A951QFK7</accession>
<sequence length="107" mass="11934">MSGEPLLRKLSESKPWLQDPGFAFRDTLMDGRLIKITWFRSHVSIYLRIKMYDKNSKKDWLGSAVTAALGAGIVTTFAISQGQHPLMAFGITGFAVAATLLFDHFMP</sequence>
<evidence type="ECO:0000313" key="2">
    <source>
        <dbReference type="EMBL" id="MBW4660885.1"/>
    </source>
</evidence>
<reference evidence="2" key="2">
    <citation type="journal article" date="2022" name="Microbiol. Resour. Announc.">
        <title>Metagenome Sequencing to Explore Phylogenomics of Terrestrial Cyanobacteria.</title>
        <authorList>
            <person name="Ward R.D."/>
            <person name="Stajich J.E."/>
            <person name="Johansen J.R."/>
            <person name="Huntemann M."/>
            <person name="Clum A."/>
            <person name="Foster B."/>
            <person name="Foster B."/>
            <person name="Roux S."/>
            <person name="Palaniappan K."/>
            <person name="Varghese N."/>
            <person name="Mukherjee S."/>
            <person name="Reddy T.B.K."/>
            <person name="Daum C."/>
            <person name="Copeland A."/>
            <person name="Chen I.A."/>
            <person name="Ivanova N.N."/>
            <person name="Kyrpides N.C."/>
            <person name="Shapiro N."/>
            <person name="Eloe-Fadrosh E.A."/>
            <person name="Pietrasiak N."/>
        </authorList>
    </citation>
    <scope>NUCLEOTIDE SEQUENCE</scope>
    <source>
        <strain evidence="2">UHER 2000/2452</strain>
    </source>
</reference>
<keyword evidence="1" id="KW-0812">Transmembrane</keyword>
<protein>
    <submittedName>
        <fullName evidence="2">Uncharacterized protein</fullName>
    </submittedName>
</protein>
<reference evidence="2" key="1">
    <citation type="submission" date="2021-05" db="EMBL/GenBank/DDBJ databases">
        <authorList>
            <person name="Pietrasiak N."/>
            <person name="Ward R."/>
            <person name="Stajich J.E."/>
            <person name="Kurbessoian T."/>
        </authorList>
    </citation>
    <scope>NUCLEOTIDE SEQUENCE</scope>
    <source>
        <strain evidence="2">UHER 2000/2452</strain>
    </source>
</reference>
<keyword evidence="1" id="KW-0472">Membrane</keyword>
<feature type="transmembrane region" description="Helical" evidence="1">
    <location>
        <begin position="60"/>
        <end position="80"/>
    </location>
</feature>